<reference evidence="6" key="1">
    <citation type="submission" date="2018-09" db="EMBL/GenBank/DDBJ databases">
        <authorList>
            <person name="Zhu H."/>
        </authorList>
    </citation>
    <scope>NUCLEOTIDE SEQUENCE [LARGE SCALE GENOMIC DNA]</scope>
    <source>
        <strain evidence="6">K1R23-30</strain>
    </source>
</reference>
<protein>
    <submittedName>
        <fullName evidence="5">GntR family transcriptional regulator</fullName>
    </submittedName>
</protein>
<dbReference type="InterPro" id="IPR000524">
    <property type="entry name" value="Tscrpt_reg_HTH_GntR"/>
</dbReference>
<dbReference type="RefSeq" id="WP_119770579.1">
    <property type="nucleotide sequence ID" value="NZ_QYUO01000002.1"/>
</dbReference>
<dbReference type="PROSITE" id="PS50949">
    <property type="entry name" value="HTH_GNTR"/>
    <property type="match status" value="1"/>
</dbReference>
<feature type="domain" description="HTH gntR-type" evidence="4">
    <location>
        <begin position="14"/>
        <end position="81"/>
    </location>
</feature>
<dbReference type="GO" id="GO:0003700">
    <property type="term" value="F:DNA-binding transcription factor activity"/>
    <property type="evidence" value="ECO:0007669"/>
    <property type="project" value="InterPro"/>
</dbReference>
<dbReference type="Gene3D" id="1.10.10.10">
    <property type="entry name" value="Winged helix-like DNA-binding domain superfamily/Winged helix DNA-binding domain"/>
    <property type="match status" value="1"/>
</dbReference>
<dbReference type="PANTHER" id="PTHR43537:SF24">
    <property type="entry name" value="GLUCONATE OPERON TRANSCRIPTIONAL REPRESSOR"/>
    <property type="match status" value="1"/>
</dbReference>
<dbReference type="Proteomes" id="UP000265955">
    <property type="component" value="Unassembled WGS sequence"/>
</dbReference>
<proteinExistence type="predicted"/>
<comment type="caution">
    <text evidence="5">The sequence shown here is derived from an EMBL/GenBank/DDBJ whole genome shotgun (WGS) entry which is preliminary data.</text>
</comment>
<evidence type="ECO:0000259" key="4">
    <source>
        <dbReference type="PROSITE" id="PS50949"/>
    </source>
</evidence>
<evidence type="ECO:0000313" key="5">
    <source>
        <dbReference type="EMBL" id="RJF95429.1"/>
    </source>
</evidence>
<keyword evidence="6" id="KW-1185">Reference proteome</keyword>
<sequence length="225" mass="25283">MQTDKSEKRSSSLTSTSARIADAVSRRIVRRHYQVGQRLVEAELVREFGVSRSTVREALKMLASSGVVELSHNRGALVQSLSAQDAQDLLQVLEMLSGLAARLAAGNIGRGNNRTRFEAVARPLTDVGEADELDRVLGQRANYYQVMFDIANNKELDRAMPLPRVHLFRTQFYSLLTKSDVRAMIAEYRAINEAILSGDEAKAETQMRRHIRNTADRTLPHFQSR</sequence>
<name>A0A3A3FP17_9BURK</name>
<dbReference type="Pfam" id="PF07729">
    <property type="entry name" value="FCD"/>
    <property type="match status" value="1"/>
</dbReference>
<dbReference type="SMART" id="SM00895">
    <property type="entry name" value="FCD"/>
    <property type="match status" value="1"/>
</dbReference>
<dbReference type="InterPro" id="IPR036388">
    <property type="entry name" value="WH-like_DNA-bd_sf"/>
</dbReference>
<dbReference type="Pfam" id="PF00392">
    <property type="entry name" value="GntR"/>
    <property type="match status" value="1"/>
</dbReference>
<dbReference type="PANTHER" id="PTHR43537">
    <property type="entry name" value="TRANSCRIPTIONAL REGULATOR, GNTR FAMILY"/>
    <property type="match status" value="1"/>
</dbReference>
<dbReference type="SUPFAM" id="SSF46785">
    <property type="entry name" value="Winged helix' DNA-binding domain"/>
    <property type="match status" value="1"/>
</dbReference>
<gene>
    <name evidence="5" type="ORF">D3871_18630</name>
</gene>
<dbReference type="EMBL" id="QYUO01000002">
    <property type="protein sequence ID" value="RJF95429.1"/>
    <property type="molecule type" value="Genomic_DNA"/>
</dbReference>
<dbReference type="InterPro" id="IPR008920">
    <property type="entry name" value="TF_FadR/GntR_C"/>
</dbReference>
<organism evidence="5 6">
    <name type="scientific">Noviherbaspirillum saxi</name>
    <dbReference type="NCBI Taxonomy" id="2320863"/>
    <lineage>
        <taxon>Bacteria</taxon>
        <taxon>Pseudomonadati</taxon>
        <taxon>Pseudomonadota</taxon>
        <taxon>Betaproteobacteria</taxon>
        <taxon>Burkholderiales</taxon>
        <taxon>Oxalobacteraceae</taxon>
        <taxon>Noviherbaspirillum</taxon>
    </lineage>
</organism>
<dbReference type="PRINTS" id="PR00035">
    <property type="entry name" value="HTHGNTR"/>
</dbReference>
<evidence type="ECO:0000256" key="1">
    <source>
        <dbReference type="ARBA" id="ARBA00023015"/>
    </source>
</evidence>
<accession>A0A3A3FP17</accession>
<dbReference type="Gene3D" id="1.20.120.530">
    <property type="entry name" value="GntR ligand-binding domain-like"/>
    <property type="match status" value="1"/>
</dbReference>
<evidence type="ECO:0000256" key="3">
    <source>
        <dbReference type="ARBA" id="ARBA00023163"/>
    </source>
</evidence>
<dbReference type="SMART" id="SM00345">
    <property type="entry name" value="HTH_GNTR"/>
    <property type="match status" value="1"/>
</dbReference>
<dbReference type="InterPro" id="IPR036390">
    <property type="entry name" value="WH_DNA-bd_sf"/>
</dbReference>
<dbReference type="InterPro" id="IPR011711">
    <property type="entry name" value="GntR_C"/>
</dbReference>
<dbReference type="SUPFAM" id="SSF48008">
    <property type="entry name" value="GntR ligand-binding domain-like"/>
    <property type="match status" value="1"/>
</dbReference>
<keyword evidence="3" id="KW-0804">Transcription</keyword>
<evidence type="ECO:0000256" key="2">
    <source>
        <dbReference type="ARBA" id="ARBA00023125"/>
    </source>
</evidence>
<evidence type="ECO:0000313" key="6">
    <source>
        <dbReference type="Proteomes" id="UP000265955"/>
    </source>
</evidence>
<dbReference type="AlphaFoldDB" id="A0A3A3FP17"/>
<dbReference type="OrthoDB" id="8680857at2"/>
<keyword evidence="2" id="KW-0238">DNA-binding</keyword>
<dbReference type="CDD" id="cd07377">
    <property type="entry name" value="WHTH_GntR"/>
    <property type="match status" value="1"/>
</dbReference>
<keyword evidence="1" id="KW-0805">Transcription regulation</keyword>
<dbReference type="GO" id="GO:0003677">
    <property type="term" value="F:DNA binding"/>
    <property type="evidence" value="ECO:0007669"/>
    <property type="project" value="UniProtKB-KW"/>
</dbReference>